<name>A0A0K8PF43_STRAJ</name>
<keyword evidence="3" id="KW-1185">Reference proteome</keyword>
<organism evidence="2 3">
    <name type="scientific">Streptomyces azureus</name>
    <dbReference type="NCBI Taxonomy" id="146537"/>
    <lineage>
        <taxon>Bacteria</taxon>
        <taxon>Bacillati</taxon>
        <taxon>Actinomycetota</taxon>
        <taxon>Actinomycetes</taxon>
        <taxon>Kitasatosporales</taxon>
        <taxon>Streptomycetaceae</taxon>
        <taxon>Streptomyces</taxon>
    </lineage>
</organism>
<keyword evidence="1" id="KW-1133">Transmembrane helix</keyword>
<evidence type="ECO:0000256" key="1">
    <source>
        <dbReference type="SAM" id="Phobius"/>
    </source>
</evidence>
<feature type="transmembrane region" description="Helical" evidence="1">
    <location>
        <begin position="219"/>
        <end position="242"/>
    </location>
</feature>
<feature type="transmembrane region" description="Helical" evidence="1">
    <location>
        <begin position="88"/>
        <end position="107"/>
    </location>
</feature>
<proteinExistence type="predicted"/>
<keyword evidence="1" id="KW-0472">Membrane</keyword>
<feature type="transmembrane region" description="Helical" evidence="1">
    <location>
        <begin position="127"/>
        <end position="146"/>
    </location>
</feature>
<feature type="transmembrane region" description="Helical" evidence="1">
    <location>
        <begin position="178"/>
        <end position="199"/>
    </location>
</feature>
<feature type="transmembrane region" description="Helical" evidence="1">
    <location>
        <begin position="254"/>
        <end position="275"/>
    </location>
</feature>
<gene>
    <name evidence="2" type="ORF">SAZU_1244</name>
</gene>
<dbReference type="EMBL" id="DF968216">
    <property type="protein sequence ID" value="GAP46506.1"/>
    <property type="molecule type" value="Genomic_DNA"/>
</dbReference>
<dbReference type="Proteomes" id="UP000053859">
    <property type="component" value="Unassembled WGS sequence"/>
</dbReference>
<dbReference type="InterPro" id="IPR047724">
    <property type="entry name" value="Streptophobe"/>
</dbReference>
<dbReference type="RefSeq" id="WP_059415581.1">
    <property type="nucleotide sequence ID" value="NZ_DF968216.1"/>
</dbReference>
<evidence type="ECO:0000313" key="3">
    <source>
        <dbReference type="Proteomes" id="UP000053859"/>
    </source>
</evidence>
<dbReference type="PATRIC" id="fig|146537.3.peg.1307"/>
<feature type="transmembrane region" description="Helical" evidence="1">
    <location>
        <begin position="315"/>
        <end position="335"/>
    </location>
</feature>
<feature type="transmembrane region" description="Helical" evidence="1">
    <location>
        <begin position="395"/>
        <end position="417"/>
    </location>
</feature>
<reference evidence="2" key="1">
    <citation type="journal article" date="2015" name="Genome Announc.">
        <title>Draft Genome Sequence of Thiostrepton-Producing Streptomyces azureus ATCC 14921.</title>
        <authorList>
            <person name="Sakihara K."/>
            <person name="Maeda J."/>
            <person name="Tashiro K."/>
            <person name="Fujino Y."/>
            <person name="Kuhara S."/>
            <person name="Ohshima T."/>
            <person name="Ogata S."/>
            <person name="Doi K."/>
        </authorList>
    </citation>
    <scope>NUCLEOTIDE SEQUENCE [LARGE SCALE GENOMIC DNA]</scope>
    <source>
        <strain evidence="2">ATCC14921</strain>
    </source>
</reference>
<sequence length="432" mass="44589">MSSRTSSGQARTSGERAVARHGWAHALLTVLGGLLAMAAVSALGLWAAGAADLPDGAFPPVVVATVVTAVGGAVKLSGSAGDLADTQAGLTVIPLSVTLTGALVIAWGFLRPLRHRAVAGAAELAGWAARIAVLWLLALIGLTLAARHTFDISLGNDALGELGDLFGASPEIGFTTDVPLSVFVGVVWLAGVLALALLVSRGAPLPAGLLRFQTSVRPAAYAMVALLLAYVVIGVVVALVVAATRGHAAETFAVILLGMPNLVWMGLTIGLGATWNGRVEGPFGLPMPHVLDEVLRTPDISELNLRTLSEHDGRVWWLLAVDVVLLIAAAFVMAARSPARVRAWQHAVHMAVALVLTVFMICLVGRISAHFGLSVLGIGDLGGGLAGELFLRPRLWGAVGLAVPWGLVTGFAGALLARHVRRRGEVRAEPAG</sequence>
<feature type="transmembrane region" description="Helical" evidence="1">
    <location>
        <begin position="21"/>
        <end position="45"/>
    </location>
</feature>
<dbReference type="AlphaFoldDB" id="A0A0K8PF43"/>
<feature type="transmembrane region" description="Helical" evidence="1">
    <location>
        <begin position="57"/>
        <end position="76"/>
    </location>
</feature>
<keyword evidence="1" id="KW-0812">Transmembrane</keyword>
<dbReference type="OrthoDB" id="3872592at2"/>
<protein>
    <submittedName>
        <fullName evidence="2">Membrane protein</fullName>
    </submittedName>
</protein>
<accession>A0A0K8PF43</accession>
<evidence type="ECO:0000313" key="2">
    <source>
        <dbReference type="EMBL" id="GAP46506.1"/>
    </source>
</evidence>
<dbReference type="NCBIfam" id="NF038391">
    <property type="entry name" value="streptophobe"/>
    <property type="match status" value="1"/>
</dbReference>
<feature type="transmembrane region" description="Helical" evidence="1">
    <location>
        <begin position="347"/>
        <end position="367"/>
    </location>
</feature>